<dbReference type="InterPro" id="IPR010752">
    <property type="entry name" value="DUF1329"/>
</dbReference>
<evidence type="ECO:0000313" key="1">
    <source>
        <dbReference type="EMBL" id="MCK7594033.1"/>
    </source>
</evidence>
<dbReference type="Proteomes" id="UP001431449">
    <property type="component" value="Unassembled WGS sequence"/>
</dbReference>
<comment type="caution">
    <text evidence="1">The sequence shown here is derived from an EMBL/GenBank/DDBJ whole genome shotgun (WGS) entry which is preliminary data.</text>
</comment>
<protein>
    <submittedName>
        <fullName evidence="1">DUF1329 domain-containing protein</fullName>
    </submittedName>
</protein>
<sequence length="85" mass="9768">DEDGWQIMVIDHYDGQGRLWRLSEAPSINYYEVPTFWSTLEIHNDLQSGRYLVSGIDNQETVNDFGYDADPANFSPQSLRVTGVR</sequence>
<gene>
    <name evidence="1" type="ORF">M0G41_10145</name>
</gene>
<evidence type="ECO:0000313" key="2">
    <source>
        <dbReference type="Proteomes" id="UP001431449"/>
    </source>
</evidence>
<dbReference type="EMBL" id="JALNMH010000007">
    <property type="protein sequence ID" value="MCK7594033.1"/>
    <property type="molecule type" value="Genomic_DNA"/>
</dbReference>
<organism evidence="1 2">
    <name type="scientific">Pseudomarimonas salicorniae</name>
    <dbReference type="NCBI Taxonomy" id="2933270"/>
    <lineage>
        <taxon>Bacteria</taxon>
        <taxon>Pseudomonadati</taxon>
        <taxon>Pseudomonadota</taxon>
        <taxon>Gammaproteobacteria</taxon>
        <taxon>Lysobacterales</taxon>
        <taxon>Lysobacteraceae</taxon>
        <taxon>Pseudomarimonas</taxon>
    </lineage>
</organism>
<name>A0ABT0GHL9_9GAMM</name>
<dbReference type="Pfam" id="PF07044">
    <property type="entry name" value="DUF1329"/>
    <property type="match status" value="1"/>
</dbReference>
<feature type="non-terminal residue" evidence="1">
    <location>
        <position position="1"/>
    </location>
</feature>
<keyword evidence="2" id="KW-1185">Reference proteome</keyword>
<dbReference type="RefSeq" id="WP_248208919.1">
    <property type="nucleotide sequence ID" value="NZ_JALNMH010000007.1"/>
</dbReference>
<reference evidence="1" key="1">
    <citation type="submission" date="2022-04" db="EMBL/GenBank/DDBJ databases">
        <title>Lysobacter sp. CAU 1642 isolated from sea sand.</title>
        <authorList>
            <person name="Kim W."/>
        </authorList>
    </citation>
    <scope>NUCLEOTIDE SEQUENCE</scope>
    <source>
        <strain evidence="1">CAU 1642</strain>
    </source>
</reference>
<accession>A0ABT0GHL9</accession>
<dbReference type="Gene3D" id="2.50.20.10">
    <property type="entry name" value="Lipoprotein localisation LolA/LolB/LppX"/>
    <property type="match status" value="1"/>
</dbReference>
<proteinExistence type="predicted"/>